<feature type="compositionally biased region" description="Polar residues" evidence="1">
    <location>
        <begin position="362"/>
        <end position="373"/>
    </location>
</feature>
<dbReference type="Proteomes" id="UP000036681">
    <property type="component" value="Unplaced"/>
</dbReference>
<feature type="region of interest" description="Disordered" evidence="1">
    <location>
        <begin position="124"/>
        <end position="152"/>
    </location>
</feature>
<evidence type="ECO:0000313" key="2">
    <source>
        <dbReference type="Proteomes" id="UP000036681"/>
    </source>
</evidence>
<feature type="compositionally biased region" description="Polar residues" evidence="1">
    <location>
        <begin position="131"/>
        <end position="143"/>
    </location>
</feature>
<dbReference type="Gene3D" id="3.30.420.610">
    <property type="entry name" value="LOTUS domain-like"/>
    <property type="match status" value="1"/>
</dbReference>
<organism evidence="2 3">
    <name type="scientific">Ascaris lumbricoides</name>
    <name type="common">Giant roundworm</name>
    <dbReference type="NCBI Taxonomy" id="6252"/>
    <lineage>
        <taxon>Eukaryota</taxon>
        <taxon>Metazoa</taxon>
        <taxon>Ecdysozoa</taxon>
        <taxon>Nematoda</taxon>
        <taxon>Chromadorea</taxon>
        <taxon>Rhabditida</taxon>
        <taxon>Spirurina</taxon>
        <taxon>Ascaridomorpha</taxon>
        <taxon>Ascaridoidea</taxon>
        <taxon>Ascarididae</taxon>
        <taxon>Ascaris</taxon>
    </lineage>
</organism>
<feature type="region of interest" description="Disordered" evidence="1">
    <location>
        <begin position="345"/>
        <end position="379"/>
    </location>
</feature>
<feature type="compositionally biased region" description="Basic and acidic residues" evidence="1">
    <location>
        <begin position="399"/>
        <end position="414"/>
    </location>
</feature>
<dbReference type="WBParaSite" id="ALUE_0001374301-mRNA-1">
    <property type="protein sequence ID" value="ALUE_0001374301-mRNA-1"/>
    <property type="gene ID" value="ALUE_0001374301"/>
</dbReference>
<evidence type="ECO:0000256" key="1">
    <source>
        <dbReference type="SAM" id="MobiDB-lite"/>
    </source>
</evidence>
<proteinExistence type="predicted"/>
<name>A0A9J2PWI3_ASCLU</name>
<keyword evidence="2" id="KW-1185">Reference proteome</keyword>
<dbReference type="AlphaFoldDB" id="A0A9J2PWI3"/>
<dbReference type="InterPro" id="IPR041966">
    <property type="entry name" value="LOTUS-like"/>
</dbReference>
<sequence>MDTLEKFVNFIGSLIGAIKEGCSTEDVAHRYKDMFRAEIRYTEMGYNSLEDLLKVCEQRGKIYRRGGRWFVKATDDNKHMVDLINNTKSTVTRNKKGNIKYYERMTPKAKFAKVPHASQFKAHLKPEPKISTKSSSGNYQVENPNDCPLPPPPGFKDKTGRYEEEPVDDFANAGGAFSSCRPSKLSSFLKNLNCFFFTKRTKGYRRLRATVEMCGGETSLSSLKEAYEERYHIPLDSAEFHRLFGVDISNPERLRRILDGCLDLKEEYDEWVFSVPADELDDDLFDALDDLPTVNKTLSHQEGNAYGDGNEGTAAVSYSSLQASHRPSPSLGVNCYGPKRVVGHREDEGNAYGDGNEGTAAASYSSLQGSHRPSPSPGVNCYGPKRVVCHREDEAFGSRHDTRLNRDSHVDSTESQKASSSGELDYMSLGSKIFDDVIYNGPIKIDALGDFFFNVHRLRINPVTSGDGSWIGIVKRIMDTGRFPSLIICRNEIGLREHFLEVGHTKEEEDELLAANLAYRILKNSDGRMLYLALFDDLRKWDITFDHVLFYKFITKFSDTFECEFSTNGFVFIARHFLYLTEGAKPPSPNGVMPNSTILSPIVCTDVLSLVFAGHFLYLTEGAKPPSPNGVMPNSTILSPIVCTDVLSTYRSGELPEKKPINLAKLDVVPYRDGMRRFKFIFSLSDFDVKKKKFHAELYEYYNSHWQDEDLMMKLKVGDHAVFYDPIRDYVRRIYYVEEEENGSLRVYLIDDLIYASTMPSQIRKLTEKFASVPSFGVVEFSAPFHFFDQSGSEFWRTFDKVRERLSEGASSTTPAFIRLYSKIYMNSATNDLQPEEGVRRVMHLFHEPTKTSFPNCLIADSFIQLQDKKWKFYNSREEEPDDDMWNSGCKIFIDSILLPGSYEHLTGAAGHHPNIEFQVDDDTCSKIAFGWGERQPVVARPLLLVALVGCSITACSAVEPISLDSSPCQTAIPGDCNPYSCSGTCEGKYVRFWDSRLKLDRTSKSCQCVQVEFSYSLI</sequence>
<protein>
    <submittedName>
        <fullName evidence="3">HTH OST-type domain-containing protein</fullName>
    </submittedName>
</protein>
<evidence type="ECO:0000313" key="3">
    <source>
        <dbReference type="WBParaSite" id="ALUE_0001374301-mRNA-1"/>
    </source>
</evidence>
<reference evidence="3" key="1">
    <citation type="submission" date="2023-03" db="UniProtKB">
        <authorList>
            <consortium name="WormBaseParasite"/>
        </authorList>
    </citation>
    <scope>IDENTIFICATION</scope>
</reference>
<accession>A0A9J2PWI3</accession>
<feature type="region of interest" description="Disordered" evidence="1">
    <location>
        <begin position="399"/>
        <end position="420"/>
    </location>
</feature>